<dbReference type="InParanoid" id="A0A1S3J435"/>
<dbReference type="RefSeq" id="XP_013405197.1">
    <property type="nucleotide sequence ID" value="XM_013549743.1"/>
</dbReference>
<dbReference type="Proteomes" id="UP000085678">
    <property type="component" value="Unplaced"/>
</dbReference>
<keyword evidence="1" id="KW-0732">Signal</keyword>
<keyword evidence="2" id="KW-1185">Reference proteome</keyword>
<feature type="chain" id="PRO_5010168139" evidence="1">
    <location>
        <begin position="22"/>
        <end position="176"/>
    </location>
</feature>
<protein>
    <submittedName>
        <fullName evidence="3">Uncharacterized protein LOC106170033</fullName>
    </submittedName>
</protein>
<proteinExistence type="predicted"/>
<dbReference type="AlphaFoldDB" id="A0A1S3J435"/>
<organism evidence="2 3">
    <name type="scientific">Lingula anatina</name>
    <name type="common">Brachiopod</name>
    <name type="synonym">Lingula unguis</name>
    <dbReference type="NCBI Taxonomy" id="7574"/>
    <lineage>
        <taxon>Eukaryota</taxon>
        <taxon>Metazoa</taxon>
        <taxon>Spiralia</taxon>
        <taxon>Lophotrochozoa</taxon>
        <taxon>Brachiopoda</taxon>
        <taxon>Linguliformea</taxon>
        <taxon>Lingulata</taxon>
        <taxon>Lingulida</taxon>
        <taxon>Linguloidea</taxon>
        <taxon>Lingulidae</taxon>
        <taxon>Lingula</taxon>
    </lineage>
</organism>
<dbReference type="KEGG" id="lak:106170033"/>
<reference evidence="3" key="1">
    <citation type="submission" date="2025-08" db="UniProtKB">
        <authorList>
            <consortium name="RefSeq"/>
        </authorList>
    </citation>
    <scope>IDENTIFICATION</scope>
    <source>
        <tissue evidence="3">Gonads</tissue>
    </source>
</reference>
<sequence length="176" mass="20255">MMEFSLLQALVCFQLTFHTHALPTRKNYDSNISSEFGLMLTRLRTAYSSKGNYVNEQKTQNTKWHNVDILLPTQAFRGQKDHKSHKLPGKDSVDVAQIRRAVEQLDNKNDIKLNRTETSAKMRVRRDSKAKEILKTWFKAWAKHAKQTTKKPTGKVIHNGKVFDLTKLTAHCCMVG</sequence>
<dbReference type="GeneID" id="106170033"/>
<evidence type="ECO:0000256" key="1">
    <source>
        <dbReference type="SAM" id="SignalP"/>
    </source>
</evidence>
<feature type="signal peptide" evidence="1">
    <location>
        <begin position="1"/>
        <end position="21"/>
    </location>
</feature>
<name>A0A1S3J435_LINAN</name>
<accession>A0A1S3J435</accession>
<gene>
    <name evidence="3" type="primary">LOC106170033</name>
</gene>
<evidence type="ECO:0000313" key="3">
    <source>
        <dbReference type="RefSeq" id="XP_013405197.1"/>
    </source>
</evidence>
<evidence type="ECO:0000313" key="2">
    <source>
        <dbReference type="Proteomes" id="UP000085678"/>
    </source>
</evidence>